<keyword evidence="1" id="KW-0812">Transmembrane</keyword>
<evidence type="ECO:0000313" key="3">
    <source>
        <dbReference type="Proteomes" id="UP000187203"/>
    </source>
</evidence>
<keyword evidence="1" id="KW-1133">Transmembrane helix</keyword>
<sequence>MPEIETLEPFGKEADKCDETGLSSVINWLYWFIVRPATGLVMVEAAVAITLVGVTCA</sequence>
<dbReference type="Proteomes" id="UP000187203">
    <property type="component" value="Unassembled WGS sequence"/>
</dbReference>
<evidence type="ECO:0000256" key="1">
    <source>
        <dbReference type="SAM" id="Phobius"/>
    </source>
</evidence>
<protein>
    <submittedName>
        <fullName evidence="2">D-alanine-D-alanine ligase</fullName>
    </submittedName>
</protein>
<dbReference type="AlphaFoldDB" id="A0A1R3GSH4"/>
<name>A0A1R3GSH4_9ROSI</name>
<keyword evidence="2" id="KW-0436">Ligase</keyword>
<gene>
    <name evidence="2" type="ORF">COLO4_33617</name>
</gene>
<reference evidence="3" key="1">
    <citation type="submission" date="2013-09" db="EMBL/GenBank/DDBJ databases">
        <title>Corchorus olitorius genome sequencing.</title>
        <authorList>
            <person name="Alam M."/>
            <person name="Haque M.S."/>
            <person name="Islam M.S."/>
            <person name="Emdad E.M."/>
            <person name="Islam M.M."/>
            <person name="Ahmed B."/>
            <person name="Halim A."/>
            <person name="Hossen Q.M.M."/>
            <person name="Hossain M.Z."/>
            <person name="Ahmed R."/>
            <person name="Khan M.M."/>
            <person name="Islam R."/>
            <person name="Rashid M.M."/>
            <person name="Khan S.A."/>
            <person name="Rahman M.S."/>
            <person name="Alam M."/>
            <person name="Yahiya A.S."/>
            <person name="Khan M.S."/>
            <person name="Azam M.S."/>
            <person name="Haque T."/>
            <person name="Lashkar M.Z.H."/>
            <person name="Akhand A.I."/>
            <person name="Morshed G."/>
            <person name="Roy S."/>
            <person name="Uddin K.S."/>
            <person name="Rabeya T."/>
            <person name="Hossain A.S."/>
            <person name="Chowdhury A."/>
            <person name="Snigdha A.R."/>
            <person name="Mortoza M.S."/>
            <person name="Matin S.A."/>
            <person name="Hoque S.M.E."/>
            <person name="Islam M.K."/>
            <person name="Roy D.K."/>
            <person name="Haider R."/>
            <person name="Moosa M.M."/>
            <person name="Elias S.M."/>
            <person name="Hasan A.M."/>
            <person name="Jahan S."/>
            <person name="Shafiuddin M."/>
            <person name="Mahmood N."/>
            <person name="Shommy N.S."/>
        </authorList>
    </citation>
    <scope>NUCLEOTIDE SEQUENCE [LARGE SCALE GENOMIC DNA]</scope>
    <source>
        <strain evidence="3">cv. O-4</strain>
    </source>
</reference>
<organism evidence="2 3">
    <name type="scientific">Corchorus olitorius</name>
    <dbReference type="NCBI Taxonomy" id="93759"/>
    <lineage>
        <taxon>Eukaryota</taxon>
        <taxon>Viridiplantae</taxon>
        <taxon>Streptophyta</taxon>
        <taxon>Embryophyta</taxon>
        <taxon>Tracheophyta</taxon>
        <taxon>Spermatophyta</taxon>
        <taxon>Magnoliopsida</taxon>
        <taxon>eudicotyledons</taxon>
        <taxon>Gunneridae</taxon>
        <taxon>Pentapetalae</taxon>
        <taxon>rosids</taxon>
        <taxon>malvids</taxon>
        <taxon>Malvales</taxon>
        <taxon>Malvaceae</taxon>
        <taxon>Grewioideae</taxon>
        <taxon>Apeibeae</taxon>
        <taxon>Corchorus</taxon>
    </lineage>
</organism>
<keyword evidence="3" id="KW-1185">Reference proteome</keyword>
<proteinExistence type="predicted"/>
<evidence type="ECO:0000313" key="2">
    <source>
        <dbReference type="EMBL" id="OMO61012.1"/>
    </source>
</evidence>
<dbReference type="GO" id="GO:0016874">
    <property type="term" value="F:ligase activity"/>
    <property type="evidence" value="ECO:0007669"/>
    <property type="project" value="UniProtKB-KW"/>
</dbReference>
<dbReference type="EMBL" id="AWUE01021781">
    <property type="protein sequence ID" value="OMO61012.1"/>
    <property type="molecule type" value="Genomic_DNA"/>
</dbReference>
<accession>A0A1R3GSH4</accession>
<feature type="transmembrane region" description="Helical" evidence="1">
    <location>
        <begin position="28"/>
        <end position="54"/>
    </location>
</feature>
<comment type="caution">
    <text evidence="2">The sequence shown here is derived from an EMBL/GenBank/DDBJ whole genome shotgun (WGS) entry which is preliminary data.</text>
</comment>
<keyword evidence="1" id="KW-0472">Membrane</keyword>